<name>A0A1F5TB12_9BACT</name>
<dbReference type="AlphaFoldDB" id="A0A1F5TB12"/>
<dbReference type="Gene3D" id="3.40.50.1000">
    <property type="entry name" value="HAD superfamily/HAD-like"/>
    <property type="match status" value="1"/>
</dbReference>
<accession>A0A1F5TB12</accession>
<comment type="caution">
    <text evidence="1">The sequence shown here is derived from an EMBL/GenBank/DDBJ whole genome shotgun (WGS) entry which is preliminary data.</text>
</comment>
<proteinExistence type="predicted"/>
<dbReference type="Proteomes" id="UP000178656">
    <property type="component" value="Unassembled WGS sequence"/>
</dbReference>
<dbReference type="InterPro" id="IPR036412">
    <property type="entry name" value="HAD-like_sf"/>
</dbReference>
<evidence type="ECO:0008006" key="3">
    <source>
        <dbReference type="Google" id="ProtNLM"/>
    </source>
</evidence>
<dbReference type="SUPFAM" id="SSF56784">
    <property type="entry name" value="HAD-like"/>
    <property type="match status" value="1"/>
</dbReference>
<organism evidence="1 2">
    <name type="scientific">Candidatus Falkowbacteria bacterium RIFOXYC2_FULL_48_21</name>
    <dbReference type="NCBI Taxonomy" id="1798005"/>
    <lineage>
        <taxon>Bacteria</taxon>
        <taxon>Candidatus Falkowiibacteriota</taxon>
    </lineage>
</organism>
<sequence length="278" mass="31860">MAKPLVLIDVDWTLLNDLFHFEPNGLAEKIKVMTAAGWEIGLMSDRPQNELMEFSDELGMNGPLLAELGNVLIYPRLDICKCWRTYDERSKMSMFTKRAIITLMEKFPNLPILLSSNVRQFREFQNLNWPREKVIAAVHTQRRTSFLVNVHRYGPDGLMEAGAEPVQSIARLLKTQFIDDFFTEPFLFVSEKRQGCALFHFADASKARSAKYLFDEKLADSIAMIGDMIWDDLKDPRAIQLAVGNADESYKKICRFTADKPFSTGVGQCLDWLKANYE</sequence>
<evidence type="ECO:0000313" key="2">
    <source>
        <dbReference type="Proteomes" id="UP000178656"/>
    </source>
</evidence>
<evidence type="ECO:0000313" key="1">
    <source>
        <dbReference type="EMBL" id="OGF35876.1"/>
    </source>
</evidence>
<protein>
    <recommendedName>
        <fullName evidence="3">Sucrose phosphatase-like domain-containing protein</fullName>
    </recommendedName>
</protein>
<gene>
    <name evidence="1" type="ORF">A2482_00485</name>
</gene>
<dbReference type="EMBL" id="MFGM01000042">
    <property type="protein sequence ID" value="OGF35876.1"/>
    <property type="molecule type" value="Genomic_DNA"/>
</dbReference>
<dbReference type="InterPro" id="IPR023214">
    <property type="entry name" value="HAD_sf"/>
</dbReference>
<reference evidence="1 2" key="1">
    <citation type="journal article" date="2016" name="Nat. Commun.">
        <title>Thousands of microbial genomes shed light on interconnected biogeochemical processes in an aquifer system.</title>
        <authorList>
            <person name="Anantharaman K."/>
            <person name="Brown C.T."/>
            <person name="Hug L.A."/>
            <person name="Sharon I."/>
            <person name="Castelle C.J."/>
            <person name="Probst A.J."/>
            <person name="Thomas B.C."/>
            <person name="Singh A."/>
            <person name="Wilkins M.J."/>
            <person name="Karaoz U."/>
            <person name="Brodie E.L."/>
            <person name="Williams K.H."/>
            <person name="Hubbard S.S."/>
            <person name="Banfield J.F."/>
        </authorList>
    </citation>
    <scope>NUCLEOTIDE SEQUENCE [LARGE SCALE GENOMIC DNA]</scope>
</reference>